<protein>
    <recommendedName>
        <fullName evidence="7 9">Uroporphyrinogen-III synthase</fullName>
        <ecNumber evidence="3 9">4.2.1.75</ecNumber>
    </recommendedName>
</protein>
<dbReference type="InterPro" id="IPR039793">
    <property type="entry name" value="UROS/Hem4"/>
</dbReference>
<dbReference type="EC" id="4.2.1.75" evidence="3 9"/>
<sequence>MSNLLLGRTILLTRPYQEALLDKKLVEKNQGNTLLVPLIDTTYIQNNKELEILSNLDAYSWIIFTSKNAAMYTMNVLEKKHLLNWLRKINIAAIGTKTSSYIEEKGFEVAFTPQSFKADEFVKEFPFEKMVGQRVLFPQGNLARNVVMNSFKQQKIECDQWILYHTIKPETSDKKLLHALQSEALDVITFASPSAVNNFVEIVKDVPILFQQVRNGNWLIVSIGPTTSDELSIHGLPVHIESSIHTMAEMVEEIAGFYMGQN</sequence>
<comment type="caution">
    <text evidence="11">The sequence shown here is derived from an EMBL/GenBank/DDBJ whole genome shotgun (WGS) entry which is preliminary data.</text>
</comment>
<keyword evidence="5 9" id="KW-0627">Porphyrin biosynthesis</keyword>
<dbReference type="PANTHER" id="PTHR38042:SF1">
    <property type="entry name" value="UROPORPHYRINOGEN-III SYNTHASE, CHLOROPLASTIC"/>
    <property type="match status" value="1"/>
</dbReference>
<evidence type="ECO:0000256" key="8">
    <source>
        <dbReference type="ARBA" id="ARBA00048617"/>
    </source>
</evidence>
<evidence type="ECO:0000256" key="7">
    <source>
        <dbReference type="ARBA" id="ARBA00040167"/>
    </source>
</evidence>
<dbReference type="SUPFAM" id="SSF69618">
    <property type="entry name" value="HemD-like"/>
    <property type="match status" value="1"/>
</dbReference>
<dbReference type="Pfam" id="PF02602">
    <property type="entry name" value="HEM4"/>
    <property type="match status" value="1"/>
</dbReference>
<evidence type="ECO:0000256" key="9">
    <source>
        <dbReference type="RuleBase" id="RU366031"/>
    </source>
</evidence>
<evidence type="ECO:0000256" key="4">
    <source>
        <dbReference type="ARBA" id="ARBA00023239"/>
    </source>
</evidence>
<evidence type="ECO:0000259" key="10">
    <source>
        <dbReference type="Pfam" id="PF02602"/>
    </source>
</evidence>
<dbReference type="InterPro" id="IPR003754">
    <property type="entry name" value="4pyrrol_synth_uPrphyn_synth"/>
</dbReference>
<reference evidence="11 12" key="1">
    <citation type="journal article" date="1979" name="Int. J. Syst. Evol. Microbiol.">
        <title>Bacillus globisporus subsp. marinus subsp. nov.</title>
        <authorList>
            <person name="Liu H."/>
        </authorList>
    </citation>
    <scope>NUCLEOTIDE SEQUENCE [LARGE SCALE GENOMIC DNA]</scope>
    <source>
        <strain evidence="11 12">DSM 1297</strain>
    </source>
</reference>
<dbReference type="InterPro" id="IPR036108">
    <property type="entry name" value="4pyrrol_syn_uPrphyn_synt_sf"/>
</dbReference>
<dbReference type="Proteomes" id="UP001556040">
    <property type="component" value="Unassembled WGS sequence"/>
</dbReference>
<comment type="function">
    <text evidence="6 9">Catalyzes cyclization of the linear tetrapyrrole, hydroxymethylbilane, to the macrocyclic uroporphyrinogen III.</text>
</comment>
<feature type="domain" description="Tetrapyrrole biosynthesis uroporphyrinogen III synthase" evidence="10">
    <location>
        <begin position="24"/>
        <end position="252"/>
    </location>
</feature>
<evidence type="ECO:0000313" key="12">
    <source>
        <dbReference type="Proteomes" id="UP001556040"/>
    </source>
</evidence>
<evidence type="ECO:0000256" key="1">
    <source>
        <dbReference type="ARBA" id="ARBA00004772"/>
    </source>
</evidence>
<comment type="catalytic activity">
    <reaction evidence="8 9">
        <text>hydroxymethylbilane = uroporphyrinogen III + H2O</text>
        <dbReference type="Rhea" id="RHEA:18965"/>
        <dbReference type="ChEBI" id="CHEBI:15377"/>
        <dbReference type="ChEBI" id="CHEBI:57308"/>
        <dbReference type="ChEBI" id="CHEBI:57845"/>
        <dbReference type="EC" id="4.2.1.75"/>
    </reaction>
</comment>
<accession>A0ABV3PZQ4</accession>
<dbReference type="GO" id="GO:0004852">
    <property type="term" value="F:uroporphyrinogen-III synthase activity"/>
    <property type="evidence" value="ECO:0007669"/>
    <property type="project" value="UniProtKB-EC"/>
</dbReference>
<dbReference type="Gene3D" id="3.40.50.10090">
    <property type="match status" value="2"/>
</dbReference>
<evidence type="ECO:0000256" key="2">
    <source>
        <dbReference type="ARBA" id="ARBA00008133"/>
    </source>
</evidence>
<dbReference type="PANTHER" id="PTHR38042">
    <property type="entry name" value="UROPORPHYRINOGEN-III SYNTHASE, CHLOROPLASTIC"/>
    <property type="match status" value="1"/>
</dbReference>
<proteinExistence type="inferred from homology"/>
<keyword evidence="12" id="KW-1185">Reference proteome</keyword>
<evidence type="ECO:0000313" key="11">
    <source>
        <dbReference type="EMBL" id="MEW9500583.1"/>
    </source>
</evidence>
<comment type="pathway">
    <text evidence="1 9">Porphyrin-containing compound metabolism; protoporphyrin-IX biosynthesis; coproporphyrinogen-III from 5-aminolevulinate: step 3/4.</text>
</comment>
<evidence type="ECO:0000256" key="3">
    <source>
        <dbReference type="ARBA" id="ARBA00013109"/>
    </source>
</evidence>
<dbReference type="CDD" id="cd06578">
    <property type="entry name" value="HemD"/>
    <property type="match status" value="1"/>
</dbReference>
<dbReference type="EMBL" id="JBFMIA010000001">
    <property type="protein sequence ID" value="MEW9500583.1"/>
    <property type="molecule type" value="Genomic_DNA"/>
</dbReference>
<organism evidence="11 12">
    <name type="scientific">Jeotgalibacillus marinus</name>
    <dbReference type="NCBI Taxonomy" id="86667"/>
    <lineage>
        <taxon>Bacteria</taxon>
        <taxon>Bacillati</taxon>
        <taxon>Bacillota</taxon>
        <taxon>Bacilli</taxon>
        <taxon>Bacillales</taxon>
        <taxon>Caryophanaceae</taxon>
        <taxon>Jeotgalibacillus</taxon>
    </lineage>
</organism>
<dbReference type="RefSeq" id="WP_367777888.1">
    <property type="nucleotide sequence ID" value="NZ_JBFMIA010000001.1"/>
</dbReference>
<comment type="similarity">
    <text evidence="2 9">Belongs to the uroporphyrinogen-III synthase family.</text>
</comment>
<name>A0ABV3PZQ4_9BACL</name>
<evidence type="ECO:0000256" key="6">
    <source>
        <dbReference type="ARBA" id="ARBA00037589"/>
    </source>
</evidence>
<gene>
    <name evidence="11" type="ORF">AB1471_02070</name>
</gene>
<keyword evidence="4 9" id="KW-0456">Lyase</keyword>
<evidence type="ECO:0000256" key="5">
    <source>
        <dbReference type="ARBA" id="ARBA00023244"/>
    </source>
</evidence>